<sequence>MESLYVRYYDRHFGVYESTRVPSPNPSCVGFHQEIENRHQFTSGCGGSSKMTVGGRSPRCAPVKLRAPDRDPLSLRLSLSVALASPDPICFGTDLISIMEPGYQDGSVPRYCGQYKEIKGQRAFSNGGDQVDRR</sequence>
<name>A0A8X6TQD1_NEPPI</name>
<comment type="caution">
    <text evidence="1">The sequence shown here is derived from an EMBL/GenBank/DDBJ whole genome shotgun (WGS) entry which is preliminary data.</text>
</comment>
<protein>
    <submittedName>
        <fullName evidence="1">Uncharacterized protein</fullName>
    </submittedName>
</protein>
<proteinExistence type="predicted"/>
<keyword evidence="2" id="KW-1185">Reference proteome</keyword>
<accession>A0A8X6TQD1</accession>
<evidence type="ECO:0000313" key="1">
    <source>
        <dbReference type="EMBL" id="GFT35498.1"/>
    </source>
</evidence>
<dbReference type="AlphaFoldDB" id="A0A8X6TQD1"/>
<dbReference type="EMBL" id="BMAW01013724">
    <property type="protein sequence ID" value="GFT35498.1"/>
    <property type="molecule type" value="Genomic_DNA"/>
</dbReference>
<reference evidence="1" key="1">
    <citation type="submission" date="2020-08" db="EMBL/GenBank/DDBJ databases">
        <title>Multicomponent nature underlies the extraordinary mechanical properties of spider dragline silk.</title>
        <authorList>
            <person name="Kono N."/>
            <person name="Nakamura H."/>
            <person name="Mori M."/>
            <person name="Yoshida Y."/>
            <person name="Ohtoshi R."/>
            <person name="Malay A.D."/>
            <person name="Moran D.A.P."/>
            <person name="Tomita M."/>
            <person name="Numata K."/>
            <person name="Arakawa K."/>
        </authorList>
    </citation>
    <scope>NUCLEOTIDE SEQUENCE</scope>
</reference>
<evidence type="ECO:0000313" key="2">
    <source>
        <dbReference type="Proteomes" id="UP000887013"/>
    </source>
</evidence>
<organism evidence="1 2">
    <name type="scientific">Nephila pilipes</name>
    <name type="common">Giant wood spider</name>
    <name type="synonym">Nephila maculata</name>
    <dbReference type="NCBI Taxonomy" id="299642"/>
    <lineage>
        <taxon>Eukaryota</taxon>
        <taxon>Metazoa</taxon>
        <taxon>Ecdysozoa</taxon>
        <taxon>Arthropoda</taxon>
        <taxon>Chelicerata</taxon>
        <taxon>Arachnida</taxon>
        <taxon>Araneae</taxon>
        <taxon>Araneomorphae</taxon>
        <taxon>Entelegynae</taxon>
        <taxon>Araneoidea</taxon>
        <taxon>Nephilidae</taxon>
        <taxon>Nephila</taxon>
    </lineage>
</organism>
<dbReference type="Proteomes" id="UP000887013">
    <property type="component" value="Unassembled WGS sequence"/>
</dbReference>
<gene>
    <name evidence="1" type="ORF">NPIL_36431</name>
</gene>